<keyword evidence="5" id="KW-0503">Monooxygenase</keyword>
<dbReference type="Gene3D" id="3.50.50.60">
    <property type="entry name" value="FAD/NAD(P)-binding domain"/>
    <property type="match status" value="1"/>
</dbReference>
<dbReference type="AlphaFoldDB" id="A0A194XBD3"/>
<keyword evidence="8" id="KW-1185">Reference proteome</keyword>
<dbReference type="PANTHER" id="PTHR47178:SF5">
    <property type="entry name" value="FAD-BINDING DOMAIN-CONTAINING PROTEIN"/>
    <property type="match status" value="1"/>
</dbReference>
<keyword evidence="3" id="KW-0274">FAD</keyword>
<dbReference type="PANTHER" id="PTHR47178">
    <property type="entry name" value="MONOOXYGENASE, FAD-BINDING"/>
    <property type="match status" value="1"/>
</dbReference>
<dbReference type="Pfam" id="PF01494">
    <property type="entry name" value="FAD_binding_3"/>
    <property type="match status" value="2"/>
</dbReference>
<dbReference type="GO" id="GO:0071949">
    <property type="term" value="F:FAD binding"/>
    <property type="evidence" value="ECO:0007669"/>
    <property type="project" value="InterPro"/>
</dbReference>
<evidence type="ECO:0000259" key="6">
    <source>
        <dbReference type="Pfam" id="PF01494"/>
    </source>
</evidence>
<proteinExistence type="predicted"/>
<reference evidence="7 8" key="1">
    <citation type="submission" date="2015-10" db="EMBL/GenBank/DDBJ databases">
        <title>Full genome of DAOMC 229536 Phialocephala scopiformis, a fungal endophyte of spruce producing the potent anti-insectan compound rugulosin.</title>
        <authorList>
            <consortium name="DOE Joint Genome Institute"/>
            <person name="Walker A.K."/>
            <person name="Frasz S.L."/>
            <person name="Seifert K.A."/>
            <person name="Miller J.D."/>
            <person name="Mondo S.J."/>
            <person name="Labutti K."/>
            <person name="Lipzen A."/>
            <person name="Dockter R."/>
            <person name="Kennedy M."/>
            <person name="Grigoriev I.V."/>
            <person name="Spatafora J.W."/>
        </authorList>
    </citation>
    <scope>NUCLEOTIDE SEQUENCE [LARGE SCALE GENOMIC DNA]</scope>
    <source>
        <strain evidence="7 8">CBS 120377</strain>
    </source>
</reference>
<dbReference type="InterPro" id="IPR036188">
    <property type="entry name" value="FAD/NAD-bd_sf"/>
</dbReference>
<evidence type="ECO:0000256" key="5">
    <source>
        <dbReference type="ARBA" id="ARBA00023033"/>
    </source>
</evidence>
<accession>A0A194XBD3</accession>
<dbReference type="EMBL" id="KQ947414">
    <property type="protein sequence ID" value="KUJ17480.1"/>
    <property type="molecule type" value="Genomic_DNA"/>
</dbReference>
<dbReference type="InterPro" id="IPR002938">
    <property type="entry name" value="FAD-bd"/>
</dbReference>
<evidence type="ECO:0000256" key="1">
    <source>
        <dbReference type="ARBA" id="ARBA00001974"/>
    </source>
</evidence>
<keyword evidence="4" id="KW-0560">Oxidoreductase</keyword>
<evidence type="ECO:0000313" key="8">
    <source>
        <dbReference type="Proteomes" id="UP000070700"/>
    </source>
</evidence>
<evidence type="ECO:0000256" key="2">
    <source>
        <dbReference type="ARBA" id="ARBA00022630"/>
    </source>
</evidence>
<protein>
    <submittedName>
        <fullName evidence="7">FAD/NAD(P)-binding domain-containing protein</fullName>
    </submittedName>
</protein>
<evidence type="ECO:0000256" key="3">
    <source>
        <dbReference type="ARBA" id="ARBA00022827"/>
    </source>
</evidence>
<dbReference type="RefSeq" id="XP_018071835.1">
    <property type="nucleotide sequence ID" value="XM_018222503.1"/>
</dbReference>
<dbReference type="KEGG" id="psco:LY89DRAFT_781680"/>
<dbReference type="SUPFAM" id="SSF51905">
    <property type="entry name" value="FAD/NAD(P)-binding domain"/>
    <property type="match status" value="1"/>
</dbReference>
<sequence>MSIKAPVIIMGAGISGLALAQGLLGASVPFHVFERDQALNVRAQGYRVRINGLGIKALKELLKPEIYSRLEDCMAITTTDGTAPPLHLDALTGKEAEFKFTMPPTSPFKPADVQPLNADRSVLRMVLTKGIEEHITFSKEFASYTTSPSGVTVNFTDGTSIEGSLLVGADGTKSKVRSQLLPNHKNIDTEGRWFFGKTTITPALLAALHPSVATQMTLVQDKINLIPTSLLCEPVRFKDNQYRFELPADYIYWVVGSRKDTLDISDAEMPISSQEAASVVLKLTAMWEPSIRALFEQQDVNQSSFLKIDSAKPDLPVWESEERVTLIGDAVHAMSPTAGVGAVTALRSAAALFGAIEKDGISRDSLRKYEDEMREFAGASIRHAFFGGKLMFGMRSFEEIIADAEGTK</sequence>
<feature type="domain" description="FAD-binding" evidence="6">
    <location>
        <begin position="5"/>
        <end position="182"/>
    </location>
</feature>
<feature type="domain" description="FAD-binding" evidence="6">
    <location>
        <begin position="321"/>
        <end position="381"/>
    </location>
</feature>
<comment type="cofactor">
    <cofactor evidence="1">
        <name>FAD</name>
        <dbReference type="ChEBI" id="CHEBI:57692"/>
    </cofactor>
</comment>
<evidence type="ECO:0000313" key="7">
    <source>
        <dbReference type="EMBL" id="KUJ17480.1"/>
    </source>
</evidence>
<dbReference type="GeneID" id="28832229"/>
<dbReference type="GO" id="GO:0004497">
    <property type="term" value="F:monooxygenase activity"/>
    <property type="evidence" value="ECO:0007669"/>
    <property type="project" value="UniProtKB-KW"/>
</dbReference>
<dbReference type="Proteomes" id="UP000070700">
    <property type="component" value="Unassembled WGS sequence"/>
</dbReference>
<dbReference type="InParanoid" id="A0A194XBD3"/>
<keyword evidence="2" id="KW-0285">Flavoprotein</keyword>
<organism evidence="7 8">
    <name type="scientific">Mollisia scopiformis</name>
    <name type="common">Conifer needle endophyte fungus</name>
    <name type="synonym">Phialocephala scopiformis</name>
    <dbReference type="NCBI Taxonomy" id="149040"/>
    <lineage>
        <taxon>Eukaryota</taxon>
        <taxon>Fungi</taxon>
        <taxon>Dikarya</taxon>
        <taxon>Ascomycota</taxon>
        <taxon>Pezizomycotina</taxon>
        <taxon>Leotiomycetes</taxon>
        <taxon>Helotiales</taxon>
        <taxon>Mollisiaceae</taxon>
        <taxon>Mollisia</taxon>
    </lineage>
</organism>
<dbReference type="OrthoDB" id="655030at2759"/>
<evidence type="ECO:0000256" key="4">
    <source>
        <dbReference type="ARBA" id="ARBA00023002"/>
    </source>
</evidence>
<name>A0A194XBD3_MOLSC</name>
<gene>
    <name evidence="7" type="ORF">LY89DRAFT_781680</name>
</gene>
<dbReference type="PRINTS" id="PR00420">
    <property type="entry name" value="RNGMNOXGNASE"/>
</dbReference>